<feature type="transmembrane region" description="Helical" evidence="1">
    <location>
        <begin position="176"/>
        <end position="193"/>
    </location>
</feature>
<evidence type="ECO:0000313" key="3">
    <source>
        <dbReference type="EMBL" id="MCT2559263.1"/>
    </source>
</evidence>
<sequence>MDWLRIGAFALLILYHIGMFFVPWGWHVKTAEPLQWATVPMLATNSWRIPLLFVVSGYASAALFAKSRAPGAFVRNRSARLLVPLVAGMALFVPPQPWVELTFRHGYAADFGWFWFHDYFRFGKLDGIQLPTWNHLWFVAYLWLYTIGLVLILLLPRGVRERGRRGFDSLLGGGRVLWVPLALLVVRLWLGWPAPEDTHDVVGDLYAHTLQLPLFLFGFLLRDAPAVWRGVQRWWRLAGALAIAAYGLVVWVEFTWPGDTPAPAWAYPAFGAARTVQMWCAIVALIGVADRFWNHDHPRRAMLTEAVFPFYIIHQTIIVVLGWYLLRFALPAGAELLVLLAATVAGCWLFYLVGREIAPLRPLIGLRSKAPVRRA</sequence>
<name>A0A9X3ALG3_9SPHN</name>
<dbReference type="Proteomes" id="UP001142648">
    <property type="component" value="Unassembled WGS sequence"/>
</dbReference>
<keyword evidence="1" id="KW-0812">Transmembrane</keyword>
<keyword evidence="3" id="KW-0012">Acyltransferase</keyword>
<dbReference type="PANTHER" id="PTHR36927:SF3">
    <property type="entry name" value="GLUCANS BIOSYNTHESIS PROTEIN C"/>
    <property type="match status" value="1"/>
</dbReference>
<dbReference type="AlphaFoldDB" id="A0A9X3ALG3"/>
<dbReference type="PANTHER" id="PTHR36927">
    <property type="entry name" value="BLR4337 PROTEIN"/>
    <property type="match status" value="1"/>
</dbReference>
<evidence type="ECO:0000256" key="1">
    <source>
        <dbReference type="SAM" id="Phobius"/>
    </source>
</evidence>
<dbReference type="InterPro" id="IPR050623">
    <property type="entry name" value="Glucan_succinyl_AcylTrfase"/>
</dbReference>
<feature type="transmembrane region" description="Helical" evidence="1">
    <location>
        <begin position="276"/>
        <end position="294"/>
    </location>
</feature>
<reference evidence="3" key="1">
    <citation type="submission" date="2022-09" db="EMBL/GenBank/DDBJ databases">
        <title>The genome sequence of Tsuneonella sp. YG55.</title>
        <authorList>
            <person name="Liu Y."/>
        </authorList>
    </citation>
    <scope>NUCLEOTIDE SEQUENCE</scope>
    <source>
        <strain evidence="3">YG55</strain>
    </source>
</reference>
<feature type="transmembrane region" description="Helical" evidence="1">
    <location>
        <begin position="234"/>
        <end position="256"/>
    </location>
</feature>
<feature type="transmembrane region" description="Helical" evidence="1">
    <location>
        <begin position="205"/>
        <end position="222"/>
    </location>
</feature>
<accession>A0A9X3ALG3</accession>
<organism evidence="3 4">
    <name type="scientific">Tsuneonella litorea</name>
    <dbReference type="NCBI Taxonomy" id="2976475"/>
    <lineage>
        <taxon>Bacteria</taxon>
        <taxon>Pseudomonadati</taxon>
        <taxon>Pseudomonadota</taxon>
        <taxon>Alphaproteobacteria</taxon>
        <taxon>Sphingomonadales</taxon>
        <taxon>Erythrobacteraceae</taxon>
        <taxon>Tsuneonella</taxon>
    </lineage>
</organism>
<feature type="transmembrane region" description="Helical" evidence="1">
    <location>
        <begin position="77"/>
        <end position="94"/>
    </location>
</feature>
<feature type="transmembrane region" description="Helical" evidence="1">
    <location>
        <begin position="135"/>
        <end position="155"/>
    </location>
</feature>
<keyword evidence="1" id="KW-1133">Transmembrane helix</keyword>
<keyword evidence="4" id="KW-1185">Reference proteome</keyword>
<protein>
    <submittedName>
        <fullName evidence="3">Acyltransferase family protein</fullName>
    </submittedName>
</protein>
<feature type="domain" description="Acyltransferase 3" evidence="2">
    <location>
        <begin position="1"/>
        <end position="351"/>
    </location>
</feature>
<dbReference type="Pfam" id="PF01757">
    <property type="entry name" value="Acyl_transf_3"/>
    <property type="match status" value="1"/>
</dbReference>
<keyword evidence="1" id="KW-0472">Membrane</keyword>
<evidence type="ECO:0000259" key="2">
    <source>
        <dbReference type="Pfam" id="PF01757"/>
    </source>
</evidence>
<proteinExistence type="predicted"/>
<feature type="transmembrane region" description="Helical" evidence="1">
    <location>
        <begin position="306"/>
        <end position="326"/>
    </location>
</feature>
<feature type="transmembrane region" description="Helical" evidence="1">
    <location>
        <begin position="46"/>
        <end position="65"/>
    </location>
</feature>
<keyword evidence="3" id="KW-0808">Transferase</keyword>
<dbReference type="InterPro" id="IPR002656">
    <property type="entry name" value="Acyl_transf_3_dom"/>
</dbReference>
<gene>
    <name evidence="3" type="ORF">N0B51_09730</name>
</gene>
<evidence type="ECO:0000313" key="4">
    <source>
        <dbReference type="Proteomes" id="UP001142648"/>
    </source>
</evidence>
<dbReference type="RefSeq" id="WP_259962136.1">
    <property type="nucleotide sequence ID" value="NZ_JAOAMV010000004.1"/>
</dbReference>
<feature type="transmembrane region" description="Helical" evidence="1">
    <location>
        <begin position="332"/>
        <end position="353"/>
    </location>
</feature>
<dbReference type="EMBL" id="JAOAMV010000004">
    <property type="protein sequence ID" value="MCT2559263.1"/>
    <property type="molecule type" value="Genomic_DNA"/>
</dbReference>
<comment type="caution">
    <text evidence="3">The sequence shown here is derived from an EMBL/GenBank/DDBJ whole genome shotgun (WGS) entry which is preliminary data.</text>
</comment>
<feature type="transmembrane region" description="Helical" evidence="1">
    <location>
        <begin position="7"/>
        <end position="26"/>
    </location>
</feature>
<dbReference type="GO" id="GO:0016747">
    <property type="term" value="F:acyltransferase activity, transferring groups other than amino-acyl groups"/>
    <property type="evidence" value="ECO:0007669"/>
    <property type="project" value="InterPro"/>
</dbReference>